<organism evidence="1 2">
    <name type="scientific">Gossypium arboreum</name>
    <name type="common">Tree cotton</name>
    <name type="synonym">Gossypium nanking</name>
    <dbReference type="NCBI Taxonomy" id="29729"/>
    <lineage>
        <taxon>Eukaryota</taxon>
        <taxon>Viridiplantae</taxon>
        <taxon>Streptophyta</taxon>
        <taxon>Embryophyta</taxon>
        <taxon>Tracheophyta</taxon>
        <taxon>Spermatophyta</taxon>
        <taxon>Magnoliopsida</taxon>
        <taxon>eudicotyledons</taxon>
        <taxon>Gunneridae</taxon>
        <taxon>Pentapetalae</taxon>
        <taxon>rosids</taxon>
        <taxon>malvids</taxon>
        <taxon>Malvales</taxon>
        <taxon>Malvaceae</taxon>
        <taxon>Malvoideae</taxon>
        <taxon>Gossypium</taxon>
    </lineage>
</organism>
<reference evidence="2" key="1">
    <citation type="submission" date="2014-09" db="EMBL/GenBank/DDBJ databases">
        <authorList>
            <person name="Mudge J."/>
            <person name="Ramaraj T."/>
            <person name="Lindquist I.E."/>
            <person name="Bharti A.K."/>
            <person name="Sundararajan A."/>
            <person name="Cameron C.T."/>
            <person name="Woodward J.E."/>
            <person name="May G.D."/>
            <person name="Brubaker C."/>
            <person name="Broadhvest J."/>
            <person name="Wilkins T.A."/>
        </authorList>
    </citation>
    <scope>NUCLEOTIDE SEQUENCE</scope>
    <source>
        <strain evidence="2">cv. AKA8401</strain>
    </source>
</reference>
<dbReference type="Proteomes" id="UP000032142">
    <property type="component" value="Unassembled WGS sequence"/>
</dbReference>
<gene>
    <name evidence="1" type="ORF">F383_34015</name>
</gene>
<name>A0A0B0N6A4_GOSAR</name>
<keyword evidence="2" id="KW-1185">Reference proteome</keyword>
<dbReference type="EMBL" id="JRRC01473017">
    <property type="protein sequence ID" value="KHG07369.1"/>
    <property type="molecule type" value="Genomic_DNA"/>
</dbReference>
<comment type="caution">
    <text evidence="1">The sequence shown here is derived from an EMBL/GenBank/DDBJ whole genome shotgun (WGS) entry which is preliminary data.</text>
</comment>
<proteinExistence type="predicted"/>
<dbReference type="AlphaFoldDB" id="A0A0B0N6A4"/>
<evidence type="ECO:0000313" key="2">
    <source>
        <dbReference type="Proteomes" id="UP000032142"/>
    </source>
</evidence>
<evidence type="ECO:0000313" key="1">
    <source>
        <dbReference type="EMBL" id="KHG07369.1"/>
    </source>
</evidence>
<accession>A0A0B0N6A4</accession>
<sequence>MDYCLRVTFNHYLTQTLM</sequence>
<protein>
    <submittedName>
        <fullName evidence="1">Uncharacterized protein</fullName>
    </submittedName>
</protein>